<sequence length="103" mass="11714">MVTLLAKNAVQIKCGFENAIMTGNYECAYALGVLCAISGQQQYENYGNIIELKKKVFDNMGQFSSDDKKIKRMVEMLEGYEPSEQMDNQMEELYSCGFKDKNV</sequence>
<evidence type="ECO:0000313" key="2">
    <source>
        <dbReference type="EMBL" id="MBC5679989.1"/>
    </source>
</evidence>
<evidence type="ECO:0000313" key="3">
    <source>
        <dbReference type="Proteomes" id="UP000628463"/>
    </source>
</evidence>
<dbReference type="Proteomes" id="UP000628463">
    <property type="component" value="Unassembled WGS sequence"/>
</dbReference>
<proteinExistence type="predicted"/>
<dbReference type="RefSeq" id="WP_021865419.1">
    <property type="nucleotide sequence ID" value="NZ_JACOPD010000002.1"/>
</dbReference>
<dbReference type="Pfam" id="PF12939">
    <property type="entry name" value="DUF3837"/>
    <property type="match status" value="1"/>
</dbReference>
<accession>A0ABR7FXR7</accession>
<gene>
    <name evidence="2" type="ORF">H8S01_03300</name>
</gene>
<keyword evidence="3" id="KW-1185">Reference proteome</keyword>
<reference evidence="2 3" key="1">
    <citation type="submission" date="2020-08" db="EMBL/GenBank/DDBJ databases">
        <title>Genome public.</title>
        <authorList>
            <person name="Liu C."/>
            <person name="Sun Q."/>
        </authorList>
    </citation>
    <scope>NUCLEOTIDE SEQUENCE [LARGE SCALE GENOMIC DNA]</scope>
    <source>
        <strain evidence="2 3">NSJ-43</strain>
    </source>
</reference>
<name>A0ABR7FXR7_9FIRM</name>
<organism evidence="2 3">
    <name type="scientific">Lachnospira hominis</name>
    <name type="common">ex Liu et al. 2021</name>
    <dbReference type="NCBI Taxonomy" id="2763051"/>
    <lineage>
        <taxon>Bacteria</taxon>
        <taxon>Bacillati</taxon>
        <taxon>Bacillota</taxon>
        <taxon>Clostridia</taxon>
        <taxon>Lachnospirales</taxon>
        <taxon>Lachnospiraceae</taxon>
        <taxon>Lachnospira</taxon>
    </lineage>
</organism>
<dbReference type="Gene3D" id="1.20.58.1400">
    <property type="entry name" value="Domain of unknown function DUF3837"/>
    <property type="match status" value="1"/>
</dbReference>
<dbReference type="InterPro" id="IPR038406">
    <property type="entry name" value="DUF3837_sf"/>
</dbReference>
<dbReference type="EMBL" id="JACOPD010000002">
    <property type="protein sequence ID" value="MBC5679989.1"/>
    <property type="molecule type" value="Genomic_DNA"/>
</dbReference>
<protein>
    <submittedName>
        <fullName evidence="2">DUF3837 domain-containing protein</fullName>
    </submittedName>
</protein>
<dbReference type="InterPro" id="IPR024212">
    <property type="entry name" value="DUF3837"/>
</dbReference>
<comment type="caution">
    <text evidence="2">The sequence shown here is derived from an EMBL/GenBank/DDBJ whole genome shotgun (WGS) entry which is preliminary data.</text>
</comment>
<evidence type="ECO:0000259" key="1">
    <source>
        <dbReference type="Pfam" id="PF12939"/>
    </source>
</evidence>
<feature type="domain" description="DUF3837" evidence="1">
    <location>
        <begin position="1"/>
        <end position="101"/>
    </location>
</feature>